<dbReference type="InterPro" id="IPR051200">
    <property type="entry name" value="Host-pathogen_enzymatic-act"/>
</dbReference>
<dbReference type="InterPro" id="IPR003961">
    <property type="entry name" value="FN3_dom"/>
</dbReference>
<dbReference type="InterPro" id="IPR015943">
    <property type="entry name" value="WD40/YVTN_repeat-like_dom_sf"/>
</dbReference>
<keyword evidence="5" id="KW-1185">Reference proteome</keyword>
<feature type="signal peptide" evidence="2">
    <location>
        <begin position="1"/>
        <end position="27"/>
    </location>
</feature>
<protein>
    <recommendedName>
        <fullName evidence="3">Fibronectin type-III domain-containing protein</fullName>
    </recommendedName>
</protein>
<dbReference type="Proteomes" id="UP001139971">
    <property type="component" value="Unassembled WGS sequence"/>
</dbReference>
<reference evidence="4" key="1">
    <citation type="submission" date="2023-02" db="EMBL/GenBank/DDBJ databases">
        <title>Tahibacter soli sp. nov. isolated from soil.</title>
        <authorList>
            <person name="Baek J.H."/>
            <person name="Lee J.K."/>
            <person name="Choi D.G."/>
            <person name="Jeon C.O."/>
        </authorList>
    </citation>
    <scope>NUCLEOTIDE SEQUENCE</scope>
    <source>
        <strain evidence="4">BL</strain>
    </source>
</reference>
<dbReference type="CDD" id="cd00063">
    <property type="entry name" value="FN3"/>
    <property type="match status" value="2"/>
</dbReference>
<evidence type="ECO:0000313" key="5">
    <source>
        <dbReference type="Proteomes" id="UP001139971"/>
    </source>
</evidence>
<dbReference type="EMBL" id="JAOVZO020000023">
    <property type="protein sequence ID" value="MDC8016117.1"/>
    <property type="molecule type" value="Genomic_DNA"/>
</dbReference>
<gene>
    <name evidence="4" type="ORF">OD750_026625</name>
</gene>
<dbReference type="InterPro" id="IPR011045">
    <property type="entry name" value="N2O_reductase_N"/>
</dbReference>
<dbReference type="InterPro" id="IPR013783">
    <property type="entry name" value="Ig-like_fold"/>
</dbReference>
<evidence type="ECO:0000313" key="4">
    <source>
        <dbReference type="EMBL" id="MDC8016117.1"/>
    </source>
</evidence>
<dbReference type="SUPFAM" id="SSF50974">
    <property type="entry name" value="Nitrous oxide reductase, N-terminal domain"/>
    <property type="match status" value="1"/>
</dbReference>
<comment type="caution">
    <text evidence="4">The sequence shown here is derived from an EMBL/GenBank/DDBJ whole genome shotgun (WGS) entry which is preliminary data.</text>
</comment>
<accession>A0A9X3YPJ8</accession>
<name>A0A9X3YPJ8_9GAMM</name>
<dbReference type="RefSeq" id="WP_263542596.1">
    <property type="nucleotide sequence ID" value="NZ_JAOVZO020000023.1"/>
</dbReference>
<dbReference type="Gene3D" id="2.130.10.10">
    <property type="entry name" value="YVTN repeat-like/Quinoprotein amine dehydrogenase"/>
    <property type="match status" value="2"/>
</dbReference>
<dbReference type="InterPro" id="IPR001434">
    <property type="entry name" value="OmcB-like_DUF11"/>
</dbReference>
<evidence type="ECO:0000259" key="3">
    <source>
        <dbReference type="PROSITE" id="PS50853"/>
    </source>
</evidence>
<feature type="region of interest" description="Disordered" evidence="1">
    <location>
        <begin position="707"/>
        <end position="729"/>
    </location>
</feature>
<evidence type="ECO:0000256" key="1">
    <source>
        <dbReference type="SAM" id="MobiDB-lite"/>
    </source>
</evidence>
<dbReference type="PANTHER" id="PTHR47197:SF3">
    <property type="entry name" value="DIHYDRO-HEME D1 DEHYDROGENASE"/>
    <property type="match status" value="1"/>
</dbReference>
<dbReference type="PROSITE" id="PS50853">
    <property type="entry name" value="FN3"/>
    <property type="match status" value="1"/>
</dbReference>
<dbReference type="Gene3D" id="2.60.40.10">
    <property type="entry name" value="Immunoglobulins"/>
    <property type="match status" value="3"/>
</dbReference>
<dbReference type="SMART" id="SM00060">
    <property type="entry name" value="FN3"/>
    <property type="match status" value="3"/>
</dbReference>
<dbReference type="SUPFAM" id="SSF49265">
    <property type="entry name" value="Fibronectin type III"/>
    <property type="match status" value="2"/>
</dbReference>
<evidence type="ECO:0000256" key="2">
    <source>
        <dbReference type="SAM" id="SignalP"/>
    </source>
</evidence>
<organism evidence="4 5">
    <name type="scientific">Tahibacter soli</name>
    <dbReference type="NCBI Taxonomy" id="2983605"/>
    <lineage>
        <taxon>Bacteria</taxon>
        <taxon>Pseudomonadati</taxon>
        <taxon>Pseudomonadota</taxon>
        <taxon>Gammaproteobacteria</taxon>
        <taxon>Lysobacterales</taxon>
        <taxon>Rhodanobacteraceae</taxon>
        <taxon>Tahibacter</taxon>
    </lineage>
</organism>
<dbReference type="Pfam" id="PF01345">
    <property type="entry name" value="DUF11"/>
    <property type="match status" value="1"/>
</dbReference>
<dbReference type="NCBIfam" id="TIGR02276">
    <property type="entry name" value="beta_rpt_yvtn"/>
    <property type="match status" value="6"/>
</dbReference>
<proteinExistence type="predicted"/>
<dbReference type="PANTHER" id="PTHR47197">
    <property type="entry name" value="PROTEIN NIRF"/>
    <property type="match status" value="1"/>
</dbReference>
<feature type="domain" description="Fibronectin type-III" evidence="3">
    <location>
        <begin position="417"/>
        <end position="507"/>
    </location>
</feature>
<feature type="chain" id="PRO_5040831649" description="Fibronectin type-III domain-containing protein" evidence="2">
    <location>
        <begin position="28"/>
        <end position="729"/>
    </location>
</feature>
<dbReference type="InterPro" id="IPR011964">
    <property type="entry name" value="YVTN_b-propeller_repeat"/>
</dbReference>
<dbReference type="InterPro" id="IPR036116">
    <property type="entry name" value="FN3_sf"/>
</dbReference>
<keyword evidence="2" id="KW-0732">Signal</keyword>
<sequence>MRHSPLHRLPRAFCAAVLGIAASPASAAPFVYTGNYYTGDVSVFDTVTRQLVATVPVGARPFPIAISADGSRMLVGNSGSNTVSIVETGGHTVVATLGVGQNPYGIAIKPDGTRAYVANYASADVTVIDLTTNTVVKTIPVGTALGGVAVNPQGTRAYVTIGGSNAIAVIDTATDTIVATIANAGTSPWAAVFSADGTRAFVSNFSGANVSVIDTATNTVITRWNVGNSPVGVALAGDGARLYVANSASDTLSIVDTTGGIVLNNLPVGHRPFGVSVHPDGRTVYVLNAGDPVTPGTISIVDGLANVVLATIPTAVYSGSVGNYVSPYTPPGIPTGVSAAPGVNRATVSFIAPFSDGGQPISAYTATCGTQTRVGGASPIVVDMLANGVTVACTVYATNARGNGAPSAPAAVTPANLPGAPAITGVVAGNASVEVSFTPPGSDGGAAISGYVATCGSASVHGSVPTILVTGLSNGTPVTCTVSAISVIGTGPASAPSASVTPMTVPGAPTLVSATRGVGGVSLAFDAPADDGGDAVSGYVAACGPGALEATGMQSPIVVTGLDEDTAYDCSVSAINAVGTGAASNGVAVPPRPTVDLAVGVDNGTGYVQGGSDVVYTIDVSNLGANGVVGAHVADALGADVESPHWTCSATGGAQCPASGSGAIDLFADIPAGASIRITLTVHAPPLPETPLSESVTVTVPVAWRDTDASNDTASDGPDPRGLFGDGFE</sequence>
<dbReference type="AlphaFoldDB" id="A0A9X3YPJ8"/>